<dbReference type="EMBL" id="CP104694">
    <property type="protein sequence ID" value="UXI66981.1"/>
    <property type="molecule type" value="Genomic_DNA"/>
</dbReference>
<organism evidence="1 2">
    <name type="scientific">Tahibacter amnicola</name>
    <dbReference type="NCBI Taxonomy" id="2976241"/>
    <lineage>
        <taxon>Bacteria</taxon>
        <taxon>Pseudomonadati</taxon>
        <taxon>Pseudomonadota</taxon>
        <taxon>Gammaproteobacteria</taxon>
        <taxon>Lysobacterales</taxon>
        <taxon>Rhodanobacteraceae</taxon>
        <taxon>Tahibacter</taxon>
    </lineage>
</organism>
<protein>
    <submittedName>
        <fullName evidence="1">Uncharacterized protein</fullName>
    </submittedName>
</protein>
<proteinExistence type="predicted"/>
<evidence type="ECO:0000313" key="1">
    <source>
        <dbReference type="EMBL" id="UXI66981.1"/>
    </source>
</evidence>
<dbReference type="Proteomes" id="UP001064632">
    <property type="component" value="Chromosome"/>
</dbReference>
<dbReference type="RefSeq" id="WP_261693957.1">
    <property type="nucleotide sequence ID" value="NZ_CP104694.1"/>
</dbReference>
<name>A0ABY6BA92_9GAMM</name>
<accession>A0ABY6BA92</accession>
<reference evidence="1" key="1">
    <citation type="submission" date="2022-09" db="EMBL/GenBank/DDBJ databases">
        <title>Tahibacter sp. nov., isolated from a fresh water.</title>
        <authorList>
            <person name="Baek J.H."/>
            <person name="Lee J.K."/>
            <person name="Kim J.M."/>
            <person name="Jeon C.O."/>
        </authorList>
    </citation>
    <scope>NUCLEOTIDE SEQUENCE</scope>
    <source>
        <strain evidence="1">W38</strain>
    </source>
</reference>
<evidence type="ECO:0000313" key="2">
    <source>
        <dbReference type="Proteomes" id="UP001064632"/>
    </source>
</evidence>
<keyword evidence="2" id="KW-1185">Reference proteome</keyword>
<gene>
    <name evidence="1" type="ORF">N4264_19835</name>
</gene>
<sequence>MGERRTITAGAELDQHLTALAGIGLDAWPTRPTDVPCEGALLLRCNYVWLQCQRLLESSAATGQEALRCGPLNSW</sequence>